<feature type="non-terminal residue" evidence="1">
    <location>
        <position position="61"/>
    </location>
</feature>
<dbReference type="Proteomes" id="UP000789901">
    <property type="component" value="Unassembled WGS sequence"/>
</dbReference>
<sequence length="61" mass="7011">MPRVEGLNEYLPRNTLEALSRIFKREKVDVINEMGNTVALYKSDMIVKIEKVKGVSKICNE</sequence>
<organism evidence="1 2">
    <name type="scientific">Gigaspora margarita</name>
    <dbReference type="NCBI Taxonomy" id="4874"/>
    <lineage>
        <taxon>Eukaryota</taxon>
        <taxon>Fungi</taxon>
        <taxon>Fungi incertae sedis</taxon>
        <taxon>Mucoromycota</taxon>
        <taxon>Glomeromycotina</taxon>
        <taxon>Glomeromycetes</taxon>
        <taxon>Diversisporales</taxon>
        <taxon>Gigasporaceae</taxon>
        <taxon>Gigaspora</taxon>
    </lineage>
</organism>
<keyword evidence="2" id="KW-1185">Reference proteome</keyword>
<gene>
    <name evidence="1" type="ORF">GMARGA_LOCUS33325</name>
</gene>
<proteinExistence type="predicted"/>
<evidence type="ECO:0000313" key="1">
    <source>
        <dbReference type="EMBL" id="CAG8837041.1"/>
    </source>
</evidence>
<accession>A0ABN7WNW5</accession>
<reference evidence="1 2" key="1">
    <citation type="submission" date="2021-06" db="EMBL/GenBank/DDBJ databases">
        <authorList>
            <person name="Kallberg Y."/>
            <person name="Tangrot J."/>
            <person name="Rosling A."/>
        </authorList>
    </citation>
    <scope>NUCLEOTIDE SEQUENCE [LARGE SCALE GENOMIC DNA]</scope>
    <source>
        <strain evidence="1 2">120-4 pot B 10/14</strain>
    </source>
</reference>
<name>A0ABN7WNW5_GIGMA</name>
<evidence type="ECO:0000313" key="2">
    <source>
        <dbReference type="Proteomes" id="UP000789901"/>
    </source>
</evidence>
<comment type="caution">
    <text evidence="1">The sequence shown here is derived from an EMBL/GenBank/DDBJ whole genome shotgun (WGS) entry which is preliminary data.</text>
</comment>
<protein>
    <submittedName>
        <fullName evidence="1">29726_t:CDS:1</fullName>
    </submittedName>
</protein>
<dbReference type="EMBL" id="CAJVQB010054947">
    <property type="protein sequence ID" value="CAG8837041.1"/>
    <property type="molecule type" value="Genomic_DNA"/>
</dbReference>